<dbReference type="InterPro" id="IPR050855">
    <property type="entry name" value="NDM-1-like"/>
</dbReference>
<dbReference type="PANTHER" id="PTHR42951:SF4">
    <property type="entry name" value="ACYL-COENZYME A THIOESTERASE MBLAC2"/>
    <property type="match status" value="1"/>
</dbReference>
<dbReference type="EMBL" id="CAADRM010000164">
    <property type="protein sequence ID" value="VFU19026.1"/>
    <property type="molecule type" value="Genomic_DNA"/>
</dbReference>
<feature type="domain" description="Metallo-beta-lactamase" evidence="1">
    <location>
        <begin position="26"/>
        <end position="197"/>
    </location>
</feature>
<dbReference type="PANTHER" id="PTHR42951">
    <property type="entry name" value="METALLO-BETA-LACTAMASE DOMAIN-CONTAINING"/>
    <property type="match status" value="1"/>
</dbReference>
<organism evidence="2">
    <name type="scientific">anaerobic digester metagenome</name>
    <dbReference type="NCBI Taxonomy" id="1263854"/>
    <lineage>
        <taxon>unclassified sequences</taxon>
        <taxon>metagenomes</taxon>
        <taxon>ecological metagenomes</taxon>
    </lineage>
</organism>
<dbReference type="InterPro" id="IPR036866">
    <property type="entry name" value="RibonucZ/Hydroxyglut_hydro"/>
</dbReference>
<dbReference type="CDD" id="cd06262">
    <property type="entry name" value="metallo-hydrolase-like_MBL-fold"/>
    <property type="match status" value="1"/>
</dbReference>
<sequence>MIRVREWGGVTGFLMGRSMGPYVPYTVHAFLVGNTLIDTGAVHAREDFMHALAGRPVGAVINTHHHEDHIGNNTPVRQVFGAKVYAPEESLPFIADPDKLGLRFYQRVVWGCPDPSEASPLGASIELPGHVFQVIHTPGHSPDHVCLLEPDKGWLFTGDLFCGRTVRYLRRDEDFELILSSLKKLCTFDFSTIFCGLKGRVENGSQALEAKIKSMEELKVRVMDLHRAGCSRREIRKRVLGREGAMYYLTAAHFSKQHMVDSILNQE</sequence>
<dbReference type="Pfam" id="PF00753">
    <property type="entry name" value="Lactamase_B"/>
    <property type="match status" value="1"/>
</dbReference>
<evidence type="ECO:0000313" key="2">
    <source>
        <dbReference type="EMBL" id="VFU19026.1"/>
    </source>
</evidence>
<dbReference type="SMART" id="SM00849">
    <property type="entry name" value="Lactamase_B"/>
    <property type="match status" value="1"/>
</dbReference>
<dbReference type="InterPro" id="IPR001279">
    <property type="entry name" value="Metallo-B-lactamas"/>
</dbReference>
<protein>
    <submittedName>
        <fullName evidence="2">Hydroxyacylglutathione hydrolase</fullName>
    </submittedName>
</protein>
<reference evidence="2" key="1">
    <citation type="submission" date="2019-03" db="EMBL/GenBank/DDBJ databases">
        <authorList>
            <person name="Hao L."/>
        </authorList>
    </citation>
    <scope>NUCLEOTIDE SEQUENCE</scope>
</reference>
<accession>A0A485M7P8</accession>
<keyword evidence="2" id="KW-0378">Hydrolase</keyword>
<evidence type="ECO:0000259" key="1">
    <source>
        <dbReference type="SMART" id="SM00849"/>
    </source>
</evidence>
<gene>
    <name evidence="2" type="ORF">SCFA_950012</name>
</gene>
<name>A0A485M7P8_9ZZZZ</name>
<dbReference type="Gene3D" id="3.60.15.10">
    <property type="entry name" value="Ribonuclease Z/Hydroxyacylglutathione hydrolase-like"/>
    <property type="match status" value="1"/>
</dbReference>
<dbReference type="AlphaFoldDB" id="A0A485M7P8"/>
<dbReference type="GO" id="GO:0016787">
    <property type="term" value="F:hydrolase activity"/>
    <property type="evidence" value="ECO:0007669"/>
    <property type="project" value="UniProtKB-KW"/>
</dbReference>
<proteinExistence type="predicted"/>
<dbReference type="SUPFAM" id="SSF56281">
    <property type="entry name" value="Metallo-hydrolase/oxidoreductase"/>
    <property type="match status" value="1"/>
</dbReference>